<dbReference type="eggNOG" id="COG0015">
    <property type="taxonomic scope" value="Bacteria"/>
</dbReference>
<name>A3V8P3_9RHOB</name>
<dbReference type="EC" id="5.5.1.2" evidence="3"/>
<gene>
    <name evidence="3" type="ORF">SKA53_03659</name>
</gene>
<dbReference type="Proteomes" id="UP000004507">
    <property type="component" value="Unassembled WGS sequence"/>
</dbReference>
<reference evidence="3 4" key="1">
    <citation type="submission" date="2006-01" db="EMBL/GenBank/DDBJ databases">
        <authorList>
            <person name="Hagstrom A."/>
            <person name="Ferriera S."/>
            <person name="Johnson J."/>
            <person name="Kravitz S."/>
            <person name="Halpern A."/>
            <person name="Remington K."/>
            <person name="Beeson K."/>
            <person name="Tran B."/>
            <person name="Rogers Y.-H."/>
            <person name="Friedman R."/>
            <person name="Venter J.C."/>
        </authorList>
    </citation>
    <scope>NUCLEOTIDE SEQUENCE [LARGE SCALE GENOMIC DNA]</scope>
    <source>
        <strain evidence="3 4">SKA53</strain>
    </source>
</reference>
<dbReference type="NCBIfam" id="NF004631">
    <property type="entry name" value="PRK05975.1"/>
    <property type="match status" value="1"/>
</dbReference>
<dbReference type="STRING" id="314232.SKA53_03659"/>
<sequence>MTNAFTTSGLFGGLLCDPAIAQEFDAPAFTARMLAFEAAWTQALGTCGVVPADDAETALTAIKAFSNHTLGQGSDRDGLPVPDLVAALKSDLSSSAARAVHTGATSQDVIDTAMVLTCLAVMDRLTDRLHRVIAALESVLARFGDAPLTARTRMQAALPATIALRVAAWRRPLADHLARAVDVRAQLAFVQIGGPIGTREMPQIHVAECAGRVAATLGLSLGPVWHTDRSRIIALGHWLALVAGSLGKIGQDVALMAQQGVDEISLSGGGVSSAMAHKQNPIGAEMMVALARYVAGQQGILGQAMIHEQERSGAAWALEWLTLPAMAEATGATLNHAESLIASIERIGIPD</sequence>
<dbReference type="InterPro" id="IPR000362">
    <property type="entry name" value="Fumarate_lyase_fam"/>
</dbReference>
<keyword evidence="3" id="KW-0413">Isomerase</keyword>
<evidence type="ECO:0000313" key="3">
    <source>
        <dbReference type="EMBL" id="EAQ05474.1"/>
    </source>
</evidence>
<dbReference type="PANTHER" id="PTHR43172">
    <property type="entry name" value="ADENYLOSUCCINATE LYASE"/>
    <property type="match status" value="1"/>
</dbReference>
<dbReference type="InterPro" id="IPR022761">
    <property type="entry name" value="Fumarate_lyase_N"/>
</dbReference>
<dbReference type="EMBL" id="AAMS01000009">
    <property type="protein sequence ID" value="EAQ05474.1"/>
    <property type="molecule type" value="Genomic_DNA"/>
</dbReference>
<accession>A3V8P3</accession>
<dbReference type="AlphaFoldDB" id="A3V8P3"/>
<dbReference type="HOGENOM" id="CLU_030949_3_0_5"/>
<organism evidence="3 4">
    <name type="scientific">Yoonia vestfoldensis SKA53</name>
    <dbReference type="NCBI Taxonomy" id="314232"/>
    <lineage>
        <taxon>Bacteria</taxon>
        <taxon>Pseudomonadati</taxon>
        <taxon>Pseudomonadota</taxon>
        <taxon>Alphaproteobacteria</taxon>
        <taxon>Rhodobacterales</taxon>
        <taxon>Paracoccaceae</taxon>
        <taxon>Yoonia</taxon>
    </lineage>
</organism>
<evidence type="ECO:0000313" key="4">
    <source>
        <dbReference type="Proteomes" id="UP000004507"/>
    </source>
</evidence>
<dbReference type="Pfam" id="PF00206">
    <property type="entry name" value="Lyase_1"/>
    <property type="match status" value="1"/>
</dbReference>
<dbReference type="OrthoDB" id="9768878at2"/>
<dbReference type="PANTHER" id="PTHR43172:SF2">
    <property type="entry name" value="ADENYLOSUCCINATE LYASE C-TERMINAL DOMAIN-CONTAINING PROTEIN"/>
    <property type="match status" value="1"/>
</dbReference>
<dbReference type="SUPFAM" id="SSF48557">
    <property type="entry name" value="L-aspartase-like"/>
    <property type="match status" value="1"/>
</dbReference>
<dbReference type="Gene3D" id="1.20.200.10">
    <property type="entry name" value="Fumarase/aspartase (Central domain)"/>
    <property type="match status" value="1"/>
</dbReference>
<dbReference type="RefSeq" id="WP_007204688.1">
    <property type="nucleotide sequence ID" value="NZ_CH672414.1"/>
</dbReference>
<comment type="similarity">
    <text evidence="1">Belongs to the class-II fumarase/aspartase family.</text>
</comment>
<proteinExistence type="inferred from homology"/>
<keyword evidence="4" id="KW-1185">Reference proteome</keyword>
<protein>
    <submittedName>
        <fullName evidence="3">3-carboxy-cis,cis-muconate cycloisomerase</fullName>
        <ecNumber evidence="3">5.5.1.2</ecNumber>
    </submittedName>
</protein>
<feature type="domain" description="Fumarate lyase N-terminal" evidence="2">
    <location>
        <begin position="89"/>
        <end position="296"/>
    </location>
</feature>
<dbReference type="PRINTS" id="PR00149">
    <property type="entry name" value="FUMRATELYASE"/>
</dbReference>
<dbReference type="GO" id="GO:0047472">
    <property type="term" value="F:3-carboxy-cis,cis-muconate cycloisomerase activity"/>
    <property type="evidence" value="ECO:0007669"/>
    <property type="project" value="UniProtKB-EC"/>
</dbReference>
<comment type="caution">
    <text evidence="3">The sequence shown here is derived from an EMBL/GenBank/DDBJ whole genome shotgun (WGS) entry which is preliminary data.</text>
</comment>
<evidence type="ECO:0000256" key="1">
    <source>
        <dbReference type="ARBA" id="ARBA00034772"/>
    </source>
</evidence>
<evidence type="ECO:0000259" key="2">
    <source>
        <dbReference type="Pfam" id="PF00206"/>
    </source>
</evidence>
<dbReference type="InterPro" id="IPR008948">
    <property type="entry name" value="L-Aspartase-like"/>
</dbReference>